<evidence type="ECO:0000256" key="2">
    <source>
        <dbReference type="SAM" id="SignalP"/>
    </source>
</evidence>
<protein>
    <submittedName>
        <fullName evidence="3">Uncharacterized protein</fullName>
    </submittedName>
</protein>
<comment type="caution">
    <text evidence="3">The sequence shown here is derived from an EMBL/GenBank/DDBJ whole genome shotgun (WGS) entry which is preliminary data.</text>
</comment>
<feature type="chain" id="PRO_5046195024" evidence="2">
    <location>
        <begin position="24"/>
        <end position="213"/>
    </location>
</feature>
<dbReference type="RefSeq" id="WP_307224600.1">
    <property type="nucleotide sequence ID" value="NZ_CP116940.1"/>
</dbReference>
<feature type="region of interest" description="Disordered" evidence="1">
    <location>
        <begin position="178"/>
        <end position="213"/>
    </location>
</feature>
<reference evidence="3 4" key="1">
    <citation type="submission" date="2023-07" db="EMBL/GenBank/DDBJ databases">
        <title>Genomic Encyclopedia of Type Strains, Phase IV (KMG-IV): sequencing the most valuable type-strain genomes for metagenomic binning, comparative biology and taxonomic classification.</title>
        <authorList>
            <person name="Goeker M."/>
        </authorList>
    </citation>
    <scope>NUCLEOTIDE SEQUENCE [LARGE SCALE GENOMIC DNA]</scope>
    <source>
        <strain evidence="3 4">DSM 16980</strain>
    </source>
</reference>
<evidence type="ECO:0000313" key="3">
    <source>
        <dbReference type="EMBL" id="MDQ0204326.1"/>
    </source>
</evidence>
<name>A0ABT9Y9B8_9FIRM</name>
<gene>
    <name evidence="3" type="ORF">J2S01_002054</name>
</gene>
<accession>A0ABT9Y9B8</accession>
<sequence length="213" mass="24498">MHKIIVFLAVVVFLLTANLPAAAAQDVPSDIYQWVQASPRISYYFNKAEMKYAVGSDGMADTNVLEVPVLQQFDWIEIQDVTEKRRWNNEDVTGFSNLWGFAGIVHIDLKARTAVYVQEEYLNTWWSSIAVFTSNNVDNIDKMSEKNLDRIFYDNIISYAAAHKIELMQRQHDQLKPDDLKAAGLTEKQTPAGDKKTEKQKVKEIMDRYQTDK</sequence>
<evidence type="ECO:0000256" key="1">
    <source>
        <dbReference type="SAM" id="MobiDB-lite"/>
    </source>
</evidence>
<feature type="signal peptide" evidence="2">
    <location>
        <begin position="1"/>
        <end position="23"/>
    </location>
</feature>
<proteinExistence type="predicted"/>
<keyword evidence="4" id="KW-1185">Reference proteome</keyword>
<dbReference type="Proteomes" id="UP001239167">
    <property type="component" value="Unassembled WGS sequence"/>
</dbReference>
<feature type="compositionally biased region" description="Basic and acidic residues" evidence="1">
    <location>
        <begin position="193"/>
        <end position="213"/>
    </location>
</feature>
<evidence type="ECO:0000313" key="4">
    <source>
        <dbReference type="Proteomes" id="UP001239167"/>
    </source>
</evidence>
<organism evidence="3 4">
    <name type="scientific">Pectinatus haikarae</name>
    <dbReference type="NCBI Taxonomy" id="349096"/>
    <lineage>
        <taxon>Bacteria</taxon>
        <taxon>Bacillati</taxon>
        <taxon>Bacillota</taxon>
        <taxon>Negativicutes</taxon>
        <taxon>Selenomonadales</taxon>
        <taxon>Selenomonadaceae</taxon>
        <taxon>Pectinatus</taxon>
    </lineage>
</organism>
<dbReference type="EMBL" id="JAUSUE010000015">
    <property type="protein sequence ID" value="MDQ0204326.1"/>
    <property type="molecule type" value="Genomic_DNA"/>
</dbReference>
<keyword evidence="2" id="KW-0732">Signal</keyword>